<keyword evidence="4" id="KW-0378">Hydrolase</keyword>
<dbReference type="InterPro" id="IPR037155">
    <property type="entry name" value="Staphopain_pro_sf"/>
</dbReference>
<dbReference type="InterPro" id="IPR008750">
    <property type="entry name" value="Peptidase_C47"/>
</dbReference>
<keyword evidence="6" id="KW-0843">Virulence</keyword>
<evidence type="ECO:0000256" key="3">
    <source>
        <dbReference type="ARBA" id="ARBA00022525"/>
    </source>
</evidence>
<dbReference type="GO" id="GO:0005576">
    <property type="term" value="C:extracellular region"/>
    <property type="evidence" value="ECO:0007669"/>
    <property type="project" value="UniProtKB-SubCell"/>
</dbReference>
<keyword evidence="8" id="KW-0732">Signal</keyword>
<evidence type="ECO:0000256" key="5">
    <source>
        <dbReference type="ARBA" id="ARBA00022807"/>
    </source>
</evidence>
<evidence type="ECO:0000313" key="10">
    <source>
        <dbReference type="Proteomes" id="UP000196151"/>
    </source>
</evidence>
<evidence type="ECO:0000256" key="6">
    <source>
        <dbReference type="ARBA" id="ARBA00023026"/>
    </source>
</evidence>
<name>A0AAQ3Y546_9ENTE</name>
<dbReference type="Gene3D" id="3.10.500.10">
    <property type="entry name" value="Staphopain proregion domain"/>
    <property type="match status" value="1"/>
</dbReference>
<feature type="signal peptide" evidence="8">
    <location>
        <begin position="1"/>
        <end position="28"/>
    </location>
</feature>
<protein>
    <recommendedName>
        <fullName evidence="11">Clostridial hydrophobic W</fullName>
    </recommendedName>
</protein>
<dbReference type="GO" id="GO:0006508">
    <property type="term" value="P:proteolysis"/>
    <property type="evidence" value="ECO:0007669"/>
    <property type="project" value="InterPro"/>
</dbReference>
<dbReference type="InterPro" id="IPR006637">
    <property type="entry name" value="ChW"/>
</dbReference>
<keyword evidence="5" id="KW-0645">Protease</keyword>
<evidence type="ECO:0000256" key="2">
    <source>
        <dbReference type="ARBA" id="ARBA00010245"/>
    </source>
</evidence>
<evidence type="ECO:0008006" key="11">
    <source>
        <dbReference type="Google" id="ProtNLM"/>
    </source>
</evidence>
<keyword evidence="5" id="KW-0788">Thiol protease</keyword>
<feature type="chain" id="PRO_5042886511" description="Clostridial hydrophobic W" evidence="8">
    <location>
        <begin position="29"/>
        <end position="512"/>
    </location>
</feature>
<gene>
    <name evidence="9" type="ORF">A5889_001951</name>
</gene>
<keyword evidence="7" id="KW-0865">Zymogen</keyword>
<dbReference type="AlphaFoldDB" id="A0AAQ3Y546"/>
<reference evidence="9" key="2">
    <citation type="submission" date="2024-03" db="EMBL/GenBank/DDBJ databases">
        <title>The Genome Sequence of Enterococcus sp. DIV0238c.</title>
        <authorList>
            <consortium name="The Broad Institute Genomics Platform"/>
            <consortium name="The Broad Institute Microbial Omics Core"/>
            <consortium name="The Broad Institute Genomic Center for Infectious Diseases"/>
            <person name="Earl A."/>
            <person name="Manson A."/>
            <person name="Gilmore M."/>
            <person name="Schwartman J."/>
            <person name="Shea T."/>
            <person name="Abouelleil A."/>
            <person name="Cao P."/>
            <person name="Chapman S."/>
            <person name="Cusick C."/>
            <person name="Young S."/>
            <person name="Neafsey D."/>
            <person name="Nusbaum C."/>
            <person name="Birren B."/>
        </authorList>
    </citation>
    <scope>NUCLEOTIDE SEQUENCE</scope>
    <source>
        <strain evidence="9">9D6_DIV0238</strain>
    </source>
</reference>
<dbReference type="Pfam" id="PF07538">
    <property type="entry name" value="ChW"/>
    <property type="match status" value="3"/>
</dbReference>
<dbReference type="InterPro" id="IPR038765">
    <property type="entry name" value="Papain-like_cys_pep_sf"/>
</dbReference>
<dbReference type="Proteomes" id="UP000196151">
    <property type="component" value="Chromosome"/>
</dbReference>
<evidence type="ECO:0000256" key="7">
    <source>
        <dbReference type="ARBA" id="ARBA00023145"/>
    </source>
</evidence>
<accession>A0AAQ3Y546</accession>
<dbReference type="RefSeq" id="WP_207114607.1">
    <property type="nucleotide sequence ID" value="NZ_CP147246.1"/>
</dbReference>
<reference evidence="9" key="1">
    <citation type="submission" date="2017-05" db="EMBL/GenBank/DDBJ databases">
        <authorList>
            <consortium name="The Broad Institute Genomics Platform"/>
            <consortium name="The Broad Institute Genomic Center for Infectious Diseases"/>
            <person name="Earl A."/>
            <person name="Manson A."/>
            <person name="Schwartman J."/>
            <person name="Gilmore M."/>
            <person name="Abouelleil A."/>
            <person name="Cao P."/>
            <person name="Chapman S."/>
            <person name="Cusick C."/>
            <person name="Shea T."/>
            <person name="Young S."/>
            <person name="Neafsey D."/>
            <person name="Nusbaum C."/>
            <person name="Birren B."/>
        </authorList>
    </citation>
    <scope>NUCLEOTIDE SEQUENCE</scope>
    <source>
        <strain evidence="9">9D6_DIV0238</strain>
    </source>
</reference>
<sequence>MKLMKKIGLVAAFSCTIFLGTFSLKTEAASLYVELTEIPKEATELASQSWEEYLSNMIYSEDKNISDYYLGTPFTISYSKNIKYNFPIINNKEKRIEYTLQMDQSDYQNRETYILSKALAAKLEELSTGIVTNKDQAIFLEGENQNIFYTYQDTINSLLITGEKDTIDKKILPSTRSVYDITEKIAFPKTRKARLSTEIDSNILPWTVYETQTDKPWCQYYTYAAVINNQAGKEITSAKKIIDGTYPQATDEQKEDTSWIISNSVNESMNYVNKTFDKDLKRTPGLLSFDKVKAEIDNHRPVITNLKSDTTEAHSIVQMGYTAVQGNPSLKPFYHYWNPWWEDTFVVSSNSPYIFLGEDKYEWYYTMYNFQEMKPAVSYSSFVQDKRWLPTVENGQLSGTTGLGLRVEAIKINVSGLASGISGGIAYSTHVQDIGWQPEVSNGQMAGTNGKKLRVEAIKIRLTGDLSKKYSVQYRTHVQDIGWTAYSKDNQMSGTSGKKLRIEALEIKLVKK</sequence>
<organism evidence="9 10">
    <name type="scientific">Candidatus Enterococcus dunnyi</name>
    <dbReference type="NCBI Taxonomy" id="1834192"/>
    <lineage>
        <taxon>Bacteria</taxon>
        <taxon>Bacillati</taxon>
        <taxon>Bacillota</taxon>
        <taxon>Bacilli</taxon>
        <taxon>Lactobacillales</taxon>
        <taxon>Enterococcaceae</taxon>
        <taxon>Enterococcus</taxon>
    </lineage>
</organism>
<comment type="similarity">
    <text evidence="2">Belongs to the peptidase C47 family.</text>
</comment>
<dbReference type="SUPFAM" id="SSF54001">
    <property type="entry name" value="Cysteine proteinases"/>
    <property type="match status" value="1"/>
</dbReference>
<dbReference type="Pfam" id="PF05543">
    <property type="entry name" value="Peptidase_C47"/>
    <property type="match status" value="1"/>
</dbReference>
<dbReference type="EMBL" id="CP147246">
    <property type="protein sequence ID" value="WYJ94438.1"/>
    <property type="molecule type" value="Genomic_DNA"/>
</dbReference>
<comment type="subcellular location">
    <subcellularLocation>
        <location evidence="1">Secreted</location>
    </subcellularLocation>
</comment>
<dbReference type="SMART" id="SM00728">
    <property type="entry name" value="ChW"/>
    <property type="match status" value="3"/>
</dbReference>
<keyword evidence="3" id="KW-0964">Secreted</keyword>
<proteinExistence type="inferred from homology"/>
<evidence type="ECO:0000313" key="9">
    <source>
        <dbReference type="EMBL" id="WYJ94438.1"/>
    </source>
</evidence>
<dbReference type="Gene3D" id="3.90.70.10">
    <property type="entry name" value="Cysteine proteinases"/>
    <property type="match status" value="1"/>
</dbReference>
<evidence type="ECO:0000256" key="1">
    <source>
        <dbReference type="ARBA" id="ARBA00004613"/>
    </source>
</evidence>
<evidence type="ECO:0000256" key="8">
    <source>
        <dbReference type="SAM" id="SignalP"/>
    </source>
</evidence>
<keyword evidence="10" id="KW-1185">Reference proteome</keyword>
<evidence type="ECO:0000256" key="4">
    <source>
        <dbReference type="ARBA" id="ARBA00022801"/>
    </source>
</evidence>
<dbReference type="GO" id="GO:0008234">
    <property type="term" value="F:cysteine-type peptidase activity"/>
    <property type="evidence" value="ECO:0007669"/>
    <property type="project" value="UniProtKB-KW"/>
</dbReference>